<protein>
    <submittedName>
        <fullName evidence="9">Paraquat-inducible protein B</fullName>
    </submittedName>
</protein>
<evidence type="ECO:0000313" key="10">
    <source>
        <dbReference type="Proteomes" id="UP000248168"/>
    </source>
</evidence>
<dbReference type="PANTHER" id="PTHR30462">
    <property type="entry name" value="INTERMEMBRANE TRANSPORT PROTEIN PQIB-RELATED"/>
    <property type="match status" value="1"/>
</dbReference>
<keyword evidence="2" id="KW-1003">Cell membrane</keyword>
<dbReference type="InParanoid" id="A0A330L043"/>
<evidence type="ECO:0000313" key="9">
    <source>
        <dbReference type="EMBL" id="SPP63014.1"/>
    </source>
</evidence>
<dbReference type="InterPro" id="IPR003399">
    <property type="entry name" value="Mce/MlaD"/>
</dbReference>
<reference evidence="10" key="1">
    <citation type="submission" date="2018-04" db="EMBL/GenBank/DDBJ databases">
        <authorList>
            <person name="Lucker S."/>
            <person name="Sakoula D."/>
        </authorList>
    </citation>
    <scope>NUCLEOTIDE SEQUENCE [LARGE SCALE GENOMIC DNA]</scope>
</reference>
<proteinExistence type="predicted"/>
<dbReference type="PANTHER" id="PTHR30462:SF0">
    <property type="entry name" value="INTERMEMBRANE TRANSPORT PROTEIN YEBT"/>
    <property type="match status" value="1"/>
</dbReference>
<accession>A0A330L043</accession>
<sequence length="547" mass="59599">MSNSFDHSPSPDLPSAVAEAPRRRSIPFIWVLPLVAALIGGGLIVKGILDRGPTITITFKTAEGLEAGKTKIKYKSVEIGTVKQIALSKDQRGVLVTAELGKDTEPYLVDDNRFWVVRPLVSGGQVSGLGTLLSGSFIGMDIGKSTVEQRDYIGLEAPPIVAADVPGRHFVLISNTLGSLGIGSPVQYRQIDVGSVAGFSLNPDGTAVTIKIFINAPYDQYVTAATRFWNSSGIDFSLDATGLKVDTQSLASILIGGIAFETPPDSAPGSPAEENHTFALADNRSQARKLPDELAVPLIMYFKDSLRGLAIGAPVEFRGVPVGEVQSMRAEYDEAQAEYRFPVRIAVYPGRLAAMASQDEAHNISDANKRRERWDRLVAHGLRGQLQPSSLLTGQLYVAMEIFPDAPAQQIDWTKTPPVIPTVVGSMTEIQDTLPRLIRKLDQVPLDQISKDLRQTLQAWTHTMNNANQLVMRLDTDLVPTARLALTDLQSALKTVEHGIGTDAPIQQDLRDMLRELNRSAQSVRSLADYLERHPESLLRGRKGDDK</sequence>
<evidence type="ECO:0000256" key="3">
    <source>
        <dbReference type="ARBA" id="ARBA00022519"/>
    </source>
</evidence>
<feature type="domain" description="Mce/MlaD" evidence="8">
    <location>
        <begin position="297"/>
        <end position="400"/>
    </location>
</feature>
<keyword evidence="3" id="KW-0997">Cell inner membrane</keyword>
<evidence type="ECO:0000256" key="6">
    <source>
        <dbReference type="ARBA" id="ARBA00023136"/>
    </source>
</evidence>
<evidence type="ECO:0000256" key="7">
    <source>
        <dbReference type="SAM" id="Phobius"/>
    </source>
</evidence>
<evidence type="ECO:0000256" key="4">
    <source>
        <dbReference type="ARBA" id="ARBA00022692"/>
    </source>
</evidence>
<dbReference type="GO" id="GO:0005886">
    <property type="term" value="C:plasma membrane"/>
    <property type="evidence" value="ECO:0007669"/>
    <property type="project" value="UniProtKB-SubCell"/>
</dbReference>
<dbReference type="Pfam" id="PF02470">
    <property type="entry name" value="MlaD"/>
    <property type="match status" value="3"/>
</dbReference>
<dbReference type="OrthoDB" id="9806984at2"/>
<organism evidence="9 10">
    <name type="scientific">Nitrospira lenta</name>
    <dbReference type="NCBI Taxonomy" id="1436998"/>
    <lineage>
        <taxon>Bacteria</taxon>
        <taxon>Pseudomonadati</taxon>
        <taxon>Nitrospirota</taxon>
        <taxon>Nitrospiria</taxon>
        <taxon>Nitrospirales</taxon>
        <taxon>Nitrospiraceae</taxon>
        <taxon>Nitrospira</taxon>
    </lineage>
</organism>
<feature type="domain" description="Mce/MlaD" evidence="8">
    <location>
        <begin position="168"/>
        <end position="227"/>
    </location>
</feature>
<feature type="domain" description="Mce/MlaD" evidence="8">
    <location>
        <begin position="51"/>
        <end position="141"/>
    </location>
</feature>
<name>A0A330L043_9BACT</name>
<dbReference type="InterPro" id="IPR051800">
    <property type="entry name" value="PqiA-PqiB_transport"/>
</dbReference>
<dbReference type="Proteomes" id="UP000248168">
    <property type="component" value="Unassembled WGS sequence"/>
</dbReference>
<dbReference type="EMBL" id="OUNR01000001">
    <property type="protein sequence ID" value="SPP63014.1"/>
    <property type="molecule type" value="Genomic_DNA"/>
</dbReference>
<dbReference type="RefSeq" id="WP_121987626.1">
    <property type="nucleotide sequence ID" value="NZ_OUNR01000001.1"/>
</dbReference>
<evidence type="ECO:0000256" key="5">
    <source>
        <dbReference type="ARBA" id="ARBA00022989"/>
    </source>
</evidence>
<evidence type="ECO:0000259" key="8">
    <source>
        <dbReference type="Pfam" id="PF02470"/>
    </source>
</evidence>
<evidence type="ECO:0000256" key="1">
    <source>
        <dbReference type="ARBA" id="ARBA00004533"/>
    </source>
</evidence>
<evidence type="ECO:0000256" key="2">
    <source>
        <dbReference type="ARBA" id="ARBA00022475"/>
    </source>
</evidence>
<keyword evidence="10" id="KW-1185">Reference proteome</keyword>
<comment type="subcellular location">
    <subcellularLocation>
        <location evidence="1">Cell inner membrane</location>
    </subcellularLocation>
</comment>
<dbReference type="AlphaFoldDB" id="A0A330L043"/>
<feature type="transmembrane region" description="Helical" evidence="7">
    <location>
        <begin position="28"/>
        <end position="49"/>
    </location>
</feature>
<dbReference type="FunCoup" id="A0A330L043">
    <property type="interactions" value="28"/>
</dbReference>
<keyword evidence="6 7" id="KW-0472">Membrane</keyword>
<gene>
    <name evidence="9" type="ORF">NITLEN_10100</name>
</gene>
<keyword evidence="5 7" id="KW-1133">Transmembrane helix</keyword>
<keyword evidence="4 7" id="KW-0812">Transmembrane</keyword>